<keyword evidence="5" id="KW-1185">Reference proteome</keyword>
<reference evidence="3" key="2">
    <citation type="submission" date="2016-11" db="EMBL/GenBank/DDBJ databases">
        <authorList>
            <person name="Varghese N."/>
            <person name="Submissions S."/>
        </authorList>
    </citation>
    <scope>NUCLEOTIDE SEQUENCE</scope>
    <source>
        <strain evidence="3">DSM 4029</strain>
    </source>
</reference>
<feature type="domain" description="Amidohydrolase-related" evidence="1">
    <location>
        <begin position="53"/>
        <end position="400"/>
    </location>
</feature>
<dbReference type="InterPro" id="IPR057744">
    <property type="entry name" value="OTAase-like"/>
</dbReference>
<dbReference type="GO" id="GO:0016810">
    <property type="term" value="F:hydrolase activity, acting on carbon-nitrogen (but not peptide) bonds"/>
    <property type="evidence" value="ECO:0007669"/>
    <property type="project" value="InterPro"/>
</dbReference>
<protein>
    <submittedName>
        <fullName evidence="2">Amidohydrolase family protein</fullName>
    </submittedName>
    <submittedName>
        <fullName evidence="3">Imidazolonepropionase</fullName>
    </submittedName>
</protein>
<dbReference type="Gene3D" id="3.20.20.140">
    <property type="entry name" value="Metal-dependent hydrolases"/>
    <property type="match status" value="1"/>
</dbReference>
<dbReference type="InterPro" id="IPR006680">
    <property type="entry name" value="Amidohydro-rel"/>
</dbReference>
<name>A0AAQ1MCA6_9FIRM</name>
<evidence type="ECO:0000313" key="2">
    <source>
        <dbReference type="EMBL" id="MZL68495.1"/>
    </source>
</evidence>
<dbReference type="PANTHER" id="PTHR43135:SF3">
    <property type="entry name" value="ALPHA-D-RIBOSE 1-METHYLPHOSPHONATE 5-TRIPHOSPHATE DIPHOSPHATASE"/>
    <property type="match status" value="1"/>
</dbReference>
<dbReference type="SUPFAM" id="SSF51338">
    <property type="entry name" value="Composite domain of metallo-dependent hydrolases"/>
    <property type="match status" value="1"/>
</dbReference>
<dbReference type="RefSeq" id="WP_059004885.1">
    <property type="nucleotide sequence ID" value="NZ_FQVY01000001.1"/>
</dbReference>
<accession>A0AAQ1MCA6</accession>
<proteinExistence type="predicted"/>
<dbReference type="EMBL" id="WWVX01000001">
    <property type="protein sequence ID" value="MZL68495.1"/>
    <property type="molecule type" value="Genomic_DNA"/>
</dbReference>
<dbReference type="Proteomes" id="UP000474718">
    <property type="component" value="Unassembled WGS sequence"/>
</dbReference>
<reference evidence="2 5" key="3">
    <citation type="journal article" date="2019" name="Nat. Med.">
        <title>A library of human gut bacterial isolates paired with longitudinal multiomics data enables mechanistic microbiome research.</title>
        <authorList>
            <person name="Poyet M."/>
            <person name="Groussin M."/>
            <person name="Gibbons S.M."/>
            <person name="Avila-Pacheco J."/>
            <person name="Jiang X."/>
            <person name="Kearney S.M."/>
            <person name="Perrotta A.R."/>
            <person name="Berdy B."/>
            <person name="Zhao S."/>
            <person name="Lieberman T.D."/>
            <person name="Swanson P.K."/>
            <person name="Smith M."/>
            <person name="Roesemann S."/>
            <person name="Alexander J.E."/>
            <person name="Rich S.A."/>
            <person name="Livny J."/>
            <person name="Vlamakis H."/>
            <person name="Clish C."/>
            <person name="Bullock K."/>
            <person name="Deik A."/>
            <person name="Scott J."/>
            <person name="Pierce K.A."/>
            <person name="Xavier R.J."/>
            <person name="Alm E.J."/>
        </authorList>
    </citation>
    <scope>NUCLEOTIDE SEQUENCE [LARGE SCALE GENOMIC DNA]</scope>
    <source>
        <strain evidence="2 5">BIOML-A2</strain>
    </source>
</reference>
<dbReference type="SUPFAM" id="SSF51556">
    <property type="entry name" value="Metallo-dependent hydrolases"/>
    <property type="match status" value="1"/>
</dbReference>
<dbReference type="InterPro" id="IPR011059">
    <property type="entry name" value="Metal-dep_hydrolase_composite"/>
</dbReference>
<dbReference type="AlphaFoldDB" id="A0AAQ1MCA6"/>
<organism evidence="3 4">
    <name type="scientific">Bittarella massiliensis</name>
    <name type="common">ex Durand et al. 2017</name>
    <dbReference type="NCBI Taxonomy" id="1720313"/>
    <lineage>
        <taxon>Bacteria</taxon>
        <taxon>Bacillati</taxon>
        <taxon>Bacillota</taxon>
        <taxon>Clostridia</taxon>
        <taxon>Eubacteriales</taxon>
        <taxon>Oscillospiraceae</taxon>
        <taxon>Bittarella (ex Durand et al. 2017)</taxon>
    </lineage>
</organism>
<comment type="caution">
    <text evidence="3">The sequence shown here is derived from an EMBL/GenBank/DDBJ whole genome shotgun (WGS) entry which is preliminary data.</text>
</comment>
<dbReference type="Pfam" id="PF01979">
    <property type="entry name" value="Amidohydro_1"/>
    <property type="match status" value="1"/>
</dbReference>
<evidence type="ECO:0000313" key="3">
    <source>
        <dbReference type="EMBL" id="SHF84802.1"/>
    </source>
</evidence>
<evidence type="ECO:0000313" key="4">
    <source>
        <dbReference type="Proteomes" id="UP000184089"/>
    </source>
</evidence>
<dbReference type="CDD" id="cd01299">
    <property type="entry name" value="Met_dep_hydrolase_A"/>
    <property type="match status" value="1"/>
</dbReference>
<dbReference type="PANTHER" id="PTHR43135">
    <property type="entry name" value="ALPHA-D-RIBOSE 1-METHYLPHOSPHONATE 5-TRIPHOSPHATE DIPHOSPHATASE"/>
    <property type="match status" value="1"/>
</dbReference>
<sequence>MKQVLRCGHLFDTATKQFVEGVDLYIDGNKIEALSTGAPLKEGYEVVDLSDKYVLPGLIDCHVHVNMNGEPATDYMSKQTIGDSTITAICNAQSDLMAGFTTIRDEGSVFFTDIAVRDAINAGKIDGPRMFCSGIPIGTTGGHADSSFNPYITGDTSMGFIIDSPDEGRKAARKDFKYGADQIKLMATGGVLSFGDDPGAPELTFEEMKAVIDEAKVKGRITSAHTHGAEGIKMAVRAGITSIEHGTMADQEAHDLMLENGTWLVPTLQAPWHIMKNGTQMGIPAPLVEKCGKVMETHFATFARAYKMGIKIAFGTDTGTPFATHGSQALEFELMVKQGMDPGDAILSATKWAAQLIRWEDRVGALKEGLLADVVAVDSDPLADITALKAVTFIMKDGKVYKN</sequence>
<dbReference type="InterPro" id="IPR032466">
    <property type="entry name" value="Metal_Hydrolase"/>
</dbReference>
<gene>
    <name evidence="2" type="ORF">GT747_01720</name>
    <name evidence="3" type="ORF">SAMN05444424_0906</name>
</gene>
<dbReference type="Gene3D" id="2.30.40.10">
    <property type="entry name" value="Urease, subunit C, domain 1"/>
    <property type="match status" value="1"/>
</dbReference>
<evidence type="ECO:0000259" key="1">
    <source>
        <dbReference type="Pfam" id="PF01979"/>
    </source>
</evidence>
<reference evidence="4" key="1">
    <citation type="submission" date="2016-11" db="EMBL/GenBank/DDBJ databases">
        <authorList>
            <person name="Jaros S."/>
            <person name="Januszkiewicz K."/>
            <person name="Wedrychowicz H."/>
        </authorList>
    </citation>
    <scope>NUCLEOTIDE SEQUENCE [LARGE SCALE GENOMIC DNA]</scope>
    <source>
        <strain evidence="4">DSM 4029</strain>
    </source>
</reference>
<dbReference type="Proteomes" id="UP000184089">
    <property type="component" value="Unassembled WGS sequence"/>
</dbReference>
<evidence type="ECO:0000313" key="5">
    <source>
        <dbReference type="Proteomes" id="UP000474718"/>
    </source>
</evidence>
<dbReference type="InterPro" id="IPR051781">
    <property type="entry name" value="Metallo-dep_Hydrolase"/>
</dbReference>
<dbReference type="EMBL" id="FQVY01000001">
    <property type="protein sequence ID" value="SHF84802.1"/>
    <property type="molecule type" value="Genomic_DNA"/>
</dbReference>